<proteinExistence type="predicted"/>
<dbReference type="AlphaFoldDB" id="A0A0E0G007"/>
<keyword evidence="2" id="KW-1185">Reference proteome</keyword>
<dbReference type="Gramene" id="ONIVA02G00780.1">
    <property type="protein sequence ID" value="ONIVA02G00780.1"/>
    <property type="gene ID" value="ONIVA02G00780"/>
</dbReference>
<reference evidence="1" key="2">
    <citation type="submission" date="2018-04" db="EMBL/GenBank/DDBJ databases">
        <title>OnivRS2 (Oryza nivara Reference Sequence Version 2).</title>
        <authorList>
            <person name="Zhang J."/>
            <person name="Kudrna D."/>
            <person name="Lee S."/>
            <person name="Talag J."/>
            <person name="Rajasekar S."/>
            <person name="Welchert J."/>
            <person name="Hsing Y.-I."/>
            <person name="Wing R.A."/>
        </authorList>
    </citation>
    <scope>NUCLEOTIDE SEQUENCE [LARGE SCALE GENOMIC DNA]</scope>
    <source>
        <strain evidence="1">SL10</strain>
    </source>
</reference>
<evidence type="ECO:0000313" key="1">
    <source>
        <dbReference type="EnsemblPlants" id="ONIVA02G00780.1"/>
    </source>
</evidence>
<dbReference type="Proteomes" id="UP000006591">
    <property type="component" value="Chromosome 2"/>
</dbReference>
<protein>
    <submittedName>
        <fullName evidence="1">Uncharacterized protein</fullName>
    </submittedName>
</protein>
<evidence type="ECO:0000313" key="2">
    <source>
        <dbReference type="Proteomes" id="UP000006591"/>
    </source>
</evidence>
<accession>A0A0E0G007</accession>
<dbReference type="EnsemblPlants" id="ONIVA02G00780.1">
    <property type="protein sequence ID" value="ONIVA02G00780.1"/>
    <property type="gene ID" value="ONIVA02G00780"/>
</dbReference>
<name>A0A0E0G007_ORYNI</name>
<sequence>MGNCGQEAKRWRIRPPLRHHAHDATSAAASSDFDGYGGAVVAASMARRRRCYISGLYPQRRYIAKQNTAVTCMHSLSVRIRSAYQTKGGGSCWIAEETRAAVGCGACPMAP</sequence>
<reference evidence="1" key="1">
    <citation type="submission" date="2015-04" db="UniProtKB">
        <authorList>
            <consortium name="EnsemblPlants"/>
        </authorList>
    </citation>
    <scope>IDENTIFICATION</scope>
    <source>
        <strain evidence="1">SL10</strain>
    </source>
</reference>
<dbReference type="HOGENOM" id="CLU_2162487_0_0_1"/>
<organism evidence="1">
    <name type="scientific">Oryza nivara</name>
    <name type="common">Indian wild rice</name>
    <name type="synonym">Oryza sativa f. spontanea</name>
    <dbReference type="NCBI Taxonomy" id="4536"/>
    <lineage>
        <taxon>Eukaryota</taxon>
        <taxon>Viridiplantae</taxon>
        <taxon>Streptophyta</taxon>
        <taxon>Embryophyta</taxon>
        <taxon>Tracheophyta</taxon>
        <taxon>Spermatophyta</taxon>
        <taxon>Magnoliopsida</taxon>
        <taxon>Liliopsida</taxon>
        <taxon>Poales</taxon>
        <taxon>Poaceae</taxon>
        <taxon>BOP clade</taxon>
        <taxon>Oryzoideae</taxon>
        <taxon>Oryzeae</taxon>
        <taxon>Oryzinae</taxon>
        <taxon>Oryza</taxon>
    </lineage>
</organism>